<keyword evidence="3" id="KW-1185">Reference proteome</keyword>
<evidence type="ECO:0000313" key="2">
    <source>
        <dbReference type="EMBL" id="CAB1444380.1"/>
    </source>
</evidence>
<name>A0A9N7V2Q6_PLEPL</name>
<dbReference type="AlphaFoldDB" id="A0A9N7V2Q6"/>
<feature type="compositionally biased region" description="Low complexity" evidence="1">
    <location>
        <begin position="32"/>
        <end position="47"/>
    </location>
</feature>
<reference evidence="2" key="1">
    <citation type="submission" date="2020-03" db="EMBL/GenBank/DDBJ databases">
        <authorList>
            <person name="Weist P."/>
        </authorList>
    </citation>
    <scope>NUCLEOTIDE SEQUENCE</scope>
</reference>
<comment type="caution">
    <text evidence="2">The sequence shown here is derived from an EMBL/GenBank/DDBJ whole genome shotgun (WGS) entry which is preliminary data.</text>
</comment>
<evidence type="ECO:0000256" key="1">
    <source>
        <dbReference type="SAM" id="MobiDB-lite"/>
    </source>
</evidence>
<dbReference type="EMBL" id="CADEAL010003336">
    <property type="protein sequence ID" value="CAB1444380.1"/>
    <property type="molecule type" value="Genomic_DNA"/>
</dbReference>
<proteinExistence type="predicted"/>
<feature type="compositionally biased region" description="Polar residues" evidence="1">
    <location>
        <begin position="22"/>
        <end position="31"/>
    </location>
</feature>
<feature type="region of interest" description="Disordered" evidence="1">
    <location>
        <begin position="18"/>
        <end position="49"/>
    </location>
</feature>
<accession>A0A9N7V2Q6</accession>
<protein>
    <submittedName>
        <fullName evidence="2">Uncharacterized protein</fullName>
    </submittedName>
</protein>
<sequence length="101" mass="10647">MLGGCGTRVGSFSATCDGVINPGSQPQTPITSPRLLSPPSSSSSSSGRRFHGRLTLSMYSAFSISESLMLFPMILTVVKVSWGLTTEYISSLSKCHVKACA</sequence>
<organism evidence="2 3">
    <name type="scientific">Pleuronectes platessa</name>
    <name type="common">European plaice</name>
    <dbReference type="NCBI Taxonomy" id="8262"/>
    <lineage>
        <taxon>Eukaryota</taxon>
        <taxon>Metazoa</taxon>
        <taxon>Chordata</taxon>
        <taxon>Craniata</taxon>
        <taxon>Vertebrata</taxon>
        <taxon>Euteleostomi</taxon>
        <taxon>Actinopterygii</taxon>
        <taxon>Neopterygii</taxon>
        <taxon>Teleostei</taxon>
        <taxon>Neoteleostei</taxon>
        <taxon>Acanthomorphata</taxon>
        <taxon>Carangaria</taxon>
        <taxon>Pleuronectiformes</taxon>
        <taxon>Pleuronectoidei</taxon>
        <taxon>Pleuronectidae</taxon>
        <taxon>Pleuronectes</taxon>
    </lineage>
</organism>
<gene>
    <name evidence="2" type="ORF">PLEPLA_LOCUS32096</name>
</gene>
<evidence type="ECO:0000313" key="3">
    <source>
        <dbReference type="Proteomes" id="UP001153269"/>
    </source>
</evidence>
<dbReference type="Proteomes" id="UP001153269">
    <property type="component" value="Unassembled WGS sequence"/>
</dbReference>